<evidence type="ECO:0000313" key="1">
    <source>
        <dbReference type="EMBL" id="GLK55572.1"/>
    </source>
</evidence>
<dbReference type="AlphaFoldDB" id="A0A9W6MRT1"/>
<reference evidence="1" key="1">
    <citation type="journal article" date="2014" name="Int. J. Syst. Evol. Microbiol.">
        <title>Complete genome sequence of Corynebacterium casei LMG S-19264T (=DSM 44701T), isolated from a smear-ripened cheese.</title>
        <authorList>
            <consortium name="US DOE Joint Genome Institute (JGI-PGF)"/>
            <person name="Walter F."/>
            <person name="Albersmeier A."/>
            <person name="Kalinowski J."/>
            <person name="Ruckert C."/>
        </authorList>
    </citation>
    <scope>NUCLEOTIDE SEQUENCE</scope>
    <source>
        <strain evidence="1">VKM B-1606</strain>
    </source>
</reference>
<organism evidence="1 4">
    <name type="scientific">Methylopila capsulata</name>
    <dbReference type="NCBI Taxonomy" id="61654"/>
    <lineage>
        <taxon>Bacteria</taxon>
        <taxon>Pseudomonadati</taxon>
        <taxon>Pseudomonadota</taxon>
        <taxon>Alphaproteobacteria</taxon>
        <taxon>Hyphomicrobiales</taxon>
        <taxon>Methylopilaceae</taxon>
        <taxon>Methylopila</taxon>
    </lineage>
</organism>
<keyword evidence="3" id="KW-1185">Reference proteome</keyword>
<comment type="caution">
    <text evidence="1">The sequence shown here is derived from an EMBL/GenBank/DDBJ whole genome shotgun (WGS) entry which is preliminary data.</text>
</comment>
<dbReference type="Proteomes" id="UP000758856">
    <property type="component" value="Unassembled WGS sequence"/>
</dbReference>
<evidence type="ECO:0000313" key="2">
    <source>
        <dbReference type="EMBL" id="MBM7850279.1"/>
    </source>
</evidence>
<protein>
    <submittedName>
        <fullName evidence="1">Uncharacterized protein</fullName>
    </submittedName>
</protein>
<reference evidence="1" key="3">
    <citation type="submission" date="2023-01" db="EMBL/GenBank/DDBJ databases">
        <authorList>
            <person name="Sun Q."/>
            <person name="Evtushenko L."/>
        </authorList>
    </citation>
    <scope>NUCLEOTIDE SEQUENCE</scope>
    <source>
        <strain evidence="1">VKM B-1606</strain>
    </source>
</reference>
<name>A0A9W6MRT1_9HYPH</name>
<sequence length="82" mass="8835">MGNAFVVEVRGRHAGLLIRLDDGFRFLASLPEVYDLDEQVFPDKAAACAAVEARFDALQAGHLPAYAAFSLGRVDDGLRLAS</sequence>
<proteinExistence type="predicted"/>
<dbReference type="EMBL" id="JAFBCY010000001">
    <property type="protein sequence ID" value="MBM7850279.1"/>
    <property type="molecule type" value="Genomic_DNA"/>
</dbReference>
<reference evidence="2 3" key="2">
    <citation type="submission" date="2021-01" db="EMBL/GenBank/DDBJ databases">
        <title>Genomic Encyclopedia of Type Strains, Phase IV (KMG-IV): sequencing the most valuable type-strain genomes for metagenomic binning, comparative biology and taxonomic classification.</title>
        <authorList>
            <person name="Goeker M."/>
        </authorList>
    </citation>
    <scope>NUCLEOTIDE SEQUENCE [LARGE SCALE GENOMIC DNA]</scope>
    <source>
        <strain evidence="2 3">DSM 6130</strain>
    </source>
</reference>
<dbReference type="EMBL" id="BSFF01000002">
    <property type="protein sequence ID" value="GLK55572.1"/>
    <property type="molecule type" value="Genomic_DNA"/>
</dbReference>
<gene>
    <name evidence="1" type="ORF">GCM10008170_15910</name>
    <name evidence="2" type="ORF">JOD31_000491</name>
</gene>
<accession>A0A9W6MRT1</accession>
<evidence type="ECO:0000313" key="4">
    <source>
        <dbReference type="Proteomes" id="UP001143400"/>
    </source>
</evidence>
<dbReference type="RefSeq" id="WP_204948727.1">
    <property type="nucleotide sequence ID" value="NZ_BSFF01000002.1"/>
</dbReference>
<evidence type="ECO:0000313" key="3">
    <source>
        <dbReference type="Proteomes" id="UP000758856"/>
    </source>
</evidence>
<dbReference type="Proteomes" id="UP001143400">
    <property type="component" value="Unassembled WGS sequence"/>
</dbReference>